<dbReference type="InterPro" id="IPR049331">
    <property type="entry name" value="Top1B_N_bact"/>
</dbReference>
<dbReference type="PATRIC" id="fig|1348774.3.peg.2588"/>
<dbReference type="InterPro" id="IPR014711">
    <property type="entry name" value="TopoI_cat_a-hlx-sub_euk"/>
</dbReference>
<evidence type="ECO:0000313" key="10">
    <source>
        <dbReference type="Proteomes" id="UP000035287"/>
    </source>
</evidence>
<dbReference type="Gene3D" id="1.10.132.120">
    <property type="match status" value="1"/>
</dbReference>
<dbReference type="InterPro" id="IPR011010">
    <property type="entry name" value="DNA_brk_join_enz"/>
</dbReference>
<keyword evidence="10" id="KW-1185">Reference proteome</keyword>
<gene>
    <name evidence="9" type="ORF">AB433_12310</name>
</gene>
<keyword evidence="5" id="KW-0238">DNA-binding</keyword>
<dbReference type="EC" id="5.6.2.1" evidence="3"/>
<dbReference type="AlphaFoldDB" id="A0A0G3XHC5"/>
<evidence type="ECO:0000256" key="6">
    <source>
        <dbReference type="ARBA" id="ARBA00023235"/>
    </source>
</evidence>
<evidence type="ECO:0000256" key="2">
    <source>
        <dbReference type="ARBA" id="ARBA00006645"/>
    </source>
</evidence>
<reference evidence="9 10" key="1">
    <citation type="submission" date="2015-06" db="EMBL/GenBank/DDBJ databases">
        <authorList>
            <person name="Zeng Y."/>
            <person name="Huang Y."/>
        </authorList>
    </citation>
    <scope>NUCLEOTIDE SEQUENCE [LARGE SCALE GENOMIC DNA]</scope>
    <source>
        <strain evidence="9 10">PQ-2</strain>
    </source>
</reference>
<dbReference type="InterPro" id="IPR001631">
    <property type="entry name" value="TopoI"/>
</dbReference>
<dbReference type="SUPFAM" id="SSF56349">
    <property type="entry name" value="DNA breaking-rejoining enzymes"/>
    <property type="match status" value="1"/>
</dbReference>
<dbReference type="KEGG" id="cna:AB433_12310"/>
<dbReference type="EMBL" id="CP011770">
    <property type="protein sequence ID" value="AKM10567.1"/>
    <property type="molecule type" value="Genomic_DNA"/>
</dbReference>
<dbReference type="GO" id="GO:0006265">
    <property type="term" value="P:DNA topological change"/>
    <property type="evidence" value="ECO:0007669"/>
    <property type="project" value="InterPro"/>
</dbReference>
<dbReference type="SUPFAM" id="SSF55869">
    <property type="entry name" value="DNA topoisomerase I domain"/>
    <property type="match status" value="1"/>
</dbReference>
<dbReference type="RefSeq" id="WP_047821323.1">
    <property type="nucleotide sequence ID" value="NZ_CP011770.1"/>
</dbReference>
<dbReference type="GO" id="GO:0003677">
    <property type="term" value="F:DNA binding"/>
    <property type="evidence" value="ECO:0007669"/>
    <property type="project" value="UniProtKB-KW"/>
</dbReference>
<evidence type="ECO:0000259" key="8">
    <source>
        <dbReference type="Pfam" id="PF21338"/>
    </source>
</evidence>
<dbReference type="STRING" id="1348774.AB433_12310"/>
<comment type="catalytic activity">
    <reaction evidence="1">
        <text>ATP-independent breakage of single-stranded DNA, followed by passage and rejoining.</text>
        <dbReference type="EC" id="5.6.2.1"/>
    </reaction>
</comment>
<evidence type="ECO:0000313" key="9">
    <source>
        <dbReference type="EMBL" id="AKM10567.1"/>
    </source>
</evidence>
<accession>A0A0G3XHC5</accession>
<evidence type="ECO:0000256" key="5">
    <source>
        <dbReference type="ARBA" id="ARBA00023125"/>
    </source>
</evidence>
<dbReference type="Proteomes" id="UP000035287">
    <property type="component" value="Chromosome"/>
</dbReference>
<dbReference type="OrthoDB" id="9778962at2"/>
<dbReference type="InterPro" id="IPR035447">
    <property type="entry name" value="DNA_topo_I_N_sf"/>
</dbReference>
<feature type="domain" description="DNA topoisomerase I catalytic core eukaryotic-type" evidence="7">
    <location>
        <begin position="96"/>
        <end position="276"/>
    </location>
</feature>
<evidence type="ECO:0000259" key="7">
    <source>
        <dbReference type="Pfam" id="PF01028"/>
    </source>
</evidence>
<dbReference type="PRINTS" id="PR00416">
    <property type="entry name" value="EUTPISMRASEI"/>
</dbReference>
<dbReference type="Pfam" id="PF01028">
    <property type="entry name" value="Topoisom_I"/>
    <property type="match status" value="1"/>
</dbReference>
<dbReference type="Pfam" id="PF21338">
    <property type="entry name" value="Top1B_N_bact"/>
    <property type="match status" value="1"/>
</dbReference>
<dbReference type="InterPro" id="IPR013500">
    <property type="entry name" value="TopoI_cat_euk"/>
</dbReference>
<sequence>MASRANDIPKKPADSAGLIFVDDSLPGITRRRCGRGWSYRDAKGRRVADRNEIDRLNAIALPPAYTDAWFCPAPNGHILATGIDAKGRKQYRYHPRFRAERECEKFDRTIAFGKALPLLRKRVEADLSTRGLNKARAIACVVRLLDLGRIRIGNETYAKSNKSFGATTLRQRHAKLSGRRLRLRYKGKSNKLREVTLTDRSLLRFVKQIQDLPGQRLFQYLDDEGEPHAVASCDVNAYLREVMGEDFSAKDFRTFHASVLAFTALADAEEKVTIKAMLELVSGDLGNTPAVARRSYVHPAVVALVDRQESWRADLALPRSTQWMSRMERGLVALLETCDDIALDAVA</sequence>
<feature type="domain" description="DNA topoisomerase IB N-terminal" evidence="8">
    <location>
        <begin position="36"/>
        <end position="84"/>
    </location>
</feature>
<proteinExistence type="inferred from homology"/>
<comment type="similarity">
    <text evidence="2">Belongs to the type IB topoisomerase family.</text>
</comment>
<keyword evidence="4" id="KW-0799">Topoisomerase</keyword>
<dbReference type="PROSITE" id="PS52038">
    <property type="entry name" value="TOPO_IB_2"/>
    <property type="match status" value="1"/>
</dbReference>
<evidence type="ECO:0000256" key="1">
    <source>
        <dbReference type="ARBA" id="ARBA00000213"/>
    </source>
</evidence>
<evidence type="ECO:0000256" key="3">
    <source>
        <dbReference type="ARBA" id="ARBA00012891"/>
    </source>
</evidence>
<organism evidence="9 10">
    <name type="scientific">Croceicoccus naphthovorans</name>
    <dbReference type="NCBI Taxonomy" id="1348774"/>
    <lineage>
        <taxon>Bacteria</taxon>
        <taxon>Pseudomonadati</taxon>
        <taxon>Pseudomonadota</taxon>
        <taxon>Alphaproteobacteria</taxon>
        <taxon>Sphingomonadales</taxon>
        <taxon>Erythrobacteraceae</taxon>
        <taxon>Croceicoccus</taxon>
    </lineage>
</organism>
<dbReference type="Gene3D" id="3.30.66.10">
    <property type="entry name" value="DNA topoisomerase I domain"/>
    <property type="match status" value="1"/>
</dbReference>
<protein>
    <recommendedName>
        <fullName evidence="3">DNA topoisomerase</fullName>
        <ecNumber evidence="3">5.6.2.1</ecNumber>
    </recommendedName>
</protein>
<evidence type="ECO:0000256" key="4">
    <source>
        <dbReference type="ARBA" id="ARBA00023029"/>
    </source>
</evidence>
<name>A0A0G3XHC5_9SPHN</name>
<dbReference type="GO" id="GO:0003917">
    <property type="term" value="F:DNA topoisomerase type I (single strand cut, ATP-independent) activity"/>
    <property type="evidence" value="ECO:0007669"/>
    <property type="project" value="UniProtKB-EC"/>
</dbReference>
<keyword evidence="6 9" id="KW-0413">Isomerase</keyword>
<dbReference type="Gene3D" id="3.90.15.10">
    <property type="entry name" value="Topoisomerase I, Chain A, domain 3"/>
    <property type="match status" value="1"/>
</dbReference>